<reference evidence="2" key="1">
    <citation type="submission" date="2022-08" db="EMBL/GenBank/DDBJ databases">
        <title>Novel sulfate-reducing endosymbionts in the free-living metamonad Anaeramoeba.</title>
        <authorList>
            <person name="Jerlstrom-Hultqvist J."/>
            <person name="Cepicka I."/>
            <person name="Gallot-Lavallee L."/>
            <person name="Salas-Leiva D."/>
            <person name="Curtis B.A."/>
            <person name="Zahonova K."/>
            <person name="Pipaliya S."/>
            <person name="Dacks J."/>
            <person name="Roger A.J."/>
        </authorList>
    </citation>
    <scope>NUCLEOTIDE SEQUENCE</scope>
    <source>
        <strain evidence="2">Schooner1</strain>
    </source>
</reference>
<protein>
    <recommendedName>
        <fullName evidence="1">START domain-containing protein</fullName>
    </recommendedName>
</protein>
<gene>
    <name evidence="2" type="ORF">M0813_05019</name>
</gene>
<proteinExistence type="predicted"/>
<dbReference type="EMBL" id="JAOAOG010000293">
    <property type="protein sequence ID" value="KAJ6232262.1"/>
    <property type="molecule type" value="Genomic_DNA"/>
</dbReference>
<dbReference type="SUPFAM" id="SSF55961">
    <property type="entry name" value="Bet v1-like"/>
    <property type="match status" value="1"/>
</dbReference>
<evidence type="ECO:0000313" key="2">
    <source>
        <dbReference type="EMBL" id="KAJ6232262.1"/>
    </source>
</evidence>
<accession>A0ABQ8XJQ6</accession>
<comment type="caution">
    <text evidence="2">The sequence shown here is derived from an EMBL/GenBank/DDBJ whole genome shotgun (WGS) entry which is preliminary data.</text>
</comment>
<dbReference type="Gene3D" id="3.30.530.20">
    <property type="match status" value="1"/>
</dbReference>
<dbReference type="InterPro" id="IPR002913">
    <property type="entry name" value="START_lipid-bd_dom"/>
</dbReference>
<feature type="domain" description="START" evidence="1">
    <location>
        <begin position="67"/>
        <end position="245"/>
    </location>
</feature>
<evidence type="ECO:0000259" key="1">
    <source>
        <dbReference type="Pfam" id="PF01852"/>
    </source>
</evidence>
<organism evidence="2 3">
    <name type="scientific">Anaeramoeba flamelloides</name>
    <dbReference type="NCBI Taxonomy" id="1746091"/>
    <lineage>
        <taxon>Eukaryota</taxon>
        <taxon>Metamonada</taxon>
        <taxon>Anaeramoebidae</taxon>
        <taxon>Anaeramoeba</taxon>
    </lineage>
</organism>
<dbReference type="InterPro" id="IPR023393">
    <property type="entry name" value="START-like_dom_sf"/>
</dbReference>
<dbReference type="Proteomes" id="UP001150062">
    <property type="component" value="Unassembled WGS sequence"/>
</dbReference>
<sequence>MSEKQQLYCFEMAKKGIETVIDDLTNEDIEWEKDKLTGNVMNAHRSSNNKYNKFRMTTYHWGITPKELLVLSSKESARLKWDTQTDSITDLIEHTPPTGYDTLTVTLTCAKKLMGGLVSARHMRMCMASKQFEDGRIVCGYSHIEDIKKAGCKKTKLPGTKATTFPSGFILTPVTRKQFKEFLKTEEGKKITPDPLWELEGDENEVVGTIYDIVVHIDLGGWFAAWQINKFASGAFSQGIQEMDKYIRGDYREVQQQNN</sequence>
<name>A0ABQ8XJQ6_9EUKA</name>
<evidence type="ECO:0000313" key="3">
    <source>
        <dbReference type="Proteomes" id="UP001150062"/>
    </source>
</evidence>
<keyword evidence="3" id="KW-1185">Reference proteome</keyword>
<dbReference type="Pfam" id="PF01852">
    <property type="entry name" value="START"/>
    <property type="match status" value="1"/>
</dbReference>